<dbReference type="Gene3D" id="3.10.20.10">
    <property type="match status" value="1"/>
</dbReference>
<dbReference type="AlphaFoldDB" id="A0A9X9PYR8"/>
<gene>
    <name evidence="1" type="ORF">BN2614_LOCUS1</name>
</gene>
<dbReference type="EMBL" id="CYRY02009792">
    <property type="protein sequence ID" value="VCW78039.1"/>
    <property type="molecule type" value="Genomic_DNA"/>
</dbReference>
<reference evidence="1 2" key="1">
    <citation type="submission" date="2018-10" db="EMBL/GenBank/DDBJ databases">
        <authorList>
            <person name="Ekblom R."/>
            <person name="Jareborg N."/>
        </authorList>
    </citation>
    <scope>NUCLEOTIDE SEQUENCE [LARGE SCALE GENOMIC DNA]</scope>
    <source>
        <tissue evidence="1">Muscle</tissue>
    </source>
</reference>
<evidence type="ECO:0000313" key="2">
    <source>
        <dbReference type="Proteomes" id="UP000269945"/>
    </source>
</evidence>
<proteinExistence type="predicted"/>
<dbReference type="Proteomes" id="UP000269945">
    <property type="component" value="Unassembled WGS sequence"/>
</dbReference>
<dbReference type="GO" id="GO:0005840">
    <property type="term" value="C:ribosome"/>
    <property type="evidence" value="ECO:0007669"/>
    <property type="project" value="InterPro"/>
</dbReference>
<sequence>MKSSGEIVDCGQVLEKSPLWVKKVGIRLYYDSHRGSHNTGQELITAGTVTLCCELWALAPHQAHSIQFTKMKETAASKCRRLAIRWFQDSKIKILLLRWVLHGQHKPRFTTKRPNTFFWMQSLPVPRFAQINPWENQGI</sequence>
<accession>A0A9X9PYR8</accession>
<comment type="caution">
    <text evidence="1">The sequence shown here is derived from an EMBL/GenBank/DDBJ whole genome shotgun (WGS) entry which is preliminary data.</text>
</comment>
<dbReference type="GO" id="GO:0003735">
    <property type="term" value="F:structural constituent of ribosome"/>
    <property type="evidence" value="ECO:0007669"/>
    <property type="project" value="InterPro"/>
</dbReference>
<dbReference type="GO" id="GO:0006412">
    <property type="term" value="P:translation"/>
    <property type="evidence" value="ECO:0007669"/>
    <property type="project" value="InterPro"/>
</dbReference>
<name>A0A9X9PYR8_GULGU</name>
<dbReference type="PANTHER" id="PTHR10052">
    <property type="entry name" value="60S RIBOSOMAL PROTEIN L18A"/>
    <property type="match status" value="1"/>
</dbReference>
<keyword evidence="2" id="KW-1185">Reference proteome</keyword>
<evidence type="ECO:0000313" key="1">
    <source>
        <dbReference type="EMBL" id="VCW78039.1"/>
    </source>
</evidence>
<dbReference type="InterPro" id="IPR021138">
    <property type="entry name" value="Ribosomal_eL20_eukaryotes"/>
</dbReference>
<protein>
    <submittedName>
        <fullName evidence="1">Uncharacterized protein</fullName>
    </submittedName>
</protein>
<organism evidence="1 2">
    <name type="scientific">Gulo gulo</name>
    <name type="common">Wolverine</name>
    <name type="synonym">Gluton</name>
    <dbReference type="NCBI Taxonomy" id="48420"/>
    <lineage>
        <taxon>Eukaryota</taxon>
        <taxon>Metazoa</taxon>
        <taxon>Chordata</taxon>
        <taxon>Craniata</taxon>
        <taxon>Vertebrata</taxon>
        <taxon>Euteleostomi</taxon>
        <taxon>Mammalia</taxon>
        <taxon>Eutheria</taxon>
        <taxon>Laurasiatheria</taxon>
        <taxon>Carnivora</taxon>
        <taxon>Caniformia</taxon>
        <taxon>Musteloidea</taxon>
        <taxon>Mustelidae</taxon>
        <taxon>Guloninae</taxon>
        <taxon>Gulo</taxon>
    </lineage>
</organism>